<protein>
    <recommendedName>
        <fullName evidence="5">Kelch domain-containing protein</fullName>
    </recommendedName>
</protein>
<feature type="compositionally biased region" description="Low complexity" evidence="2">
    <location>
        <begin position="1241"/>
        <end position="1256"/>
    </location>
</feature>
<name>A0A1J1H607_PLARL</name>
<organism evidence="3 4">
    <name type="scientific">Plasmodium relictum</name>
    <dbReference type="NCBI Taxonomy" id="85471"/>
    <lineage>
        <taxon>Eukaryota</taxon>
        <taxon>Sar</taxon>
        <taxon>Alveolata</taxon>
        <taxon>Apicomplexa</taxon>
        <taxon>Aconoidasida</taxon>
        <taxon>Haemosporida</taxon>
        <taxon>Plasmodiidae</taxon>
        <taxon>Plasmodium</taxon>
        <taxon>Plasmodium (Haemamoeba)</taxon>
    </lineage>
</organism>
<dbReference type="GeneID" id="39736302"/>
<evidence type="ECO:0000256" key="2">
    <source>
        <dbReference type="SAM" id="MobiDB-lite"/>
    </source>
</evidence>
<proteinExistence type="predicted"/>
<dbReference type="Gene3D" id="2.120.10.80">
    <property type="entry name" value="Kelch-type beta propeller"/>
    <property type="match status" value="1"/>
</dbReference>
<evidence type="ECO:0000313" key="3">
    <source>
        <dbReference type="EMBL" id="CRH00187.1"/>
    </source>
</evidence>
<keyword evidence="1" id="KW-0175">Coiled coil</keyword>
<dbReference type="PANTHER" id="PTHR23244">
    <property type="entry name" value="KELCH REPEAT DOMAIN"/>
    <property type="match status" value="1"/>
</dbReference>
<accession>A0A1J1H607</accession>
<dbReference type="KEGG" id="prel:PRELSG_0929000"/>
<feature type="coiled-coil region" evidence="1">
    <location>
        <begin position="2632"/>
        <end position="2666"/>
    </location>
</feature>
<dbReference type="VEuPathDB" id="PlasmoDB:PRELSG_0929000"/>
<dbReference type="Pfam" id="PF24681">
    <property type="entry name" value="Kelch_KLHDC2_KLHL20_DRC7"/>
    <property type="match status" value="1"/>
</dbReference>
<dbReference type="OrthoDB" id="10251809at2759"/>
<evidence type="ECO:0000256" key="1">
    <source>
        <dbReference type="SAM" id="Coils"/>
    </source>
</evidence>
<gene>
    <name evidence="3" type="ORF">PRELSG_0929000</name>
</gene>
<reference evidence="3 4" key="1">
    <citation type="submission" date="2015-04" db="EMBL/GenBank/DDBJ databases">
        <authorList>
            <consortium name="Pathogen Informatics"/>
        </authorList>
    </citation>
    <scope>NUCLEOTIDE SEQUENCE [LARGE SCALE GENOMIC DNA]</scope>
    <source>
        <strain evidence="3 4">SGS1</strain>
    </source>
</reference>
<dbReference type="PANTHER" id="PTHR23244:SF501">
    <property type="entry name" value="BTB DOMAIN-CONTAINING PROTEIN"/>
    <property type="match status" value="1"/>
</dbReference>
<evidence type="ECO:0008006" key="5">
    <source>
        <dbReference type="Google" id="ProtNLM"/>
    </source>
</evidence>
<feature type="coiled-coil region" evidence="1">
    <location>
        <begin position="1032"/>
        <end position="1062"/>
    </location>
</feature>
<keyword evidence="4" id="KW-1185">Reference proteome</keyword>
<feature type="region of interest" description="Disordered" evidence="2">
    <location>
        <begin position="1241"/>
        <end position="1267"/>
    </location>
</feature>
<dbReference type="InterPro" id="IPR015915">
    <property type="entry name" value="Kelch-typ_b-propeller"/>
</dbReference>
<dbReference type="EMBL" id="LN835304">
    <property type="protein sequence ID" value="CRH00187.1"/>
    <property type="molecule type" value="Genomic_DNA"/>
</dbReference>
<dbReference type="SUPFAM" id="SSF117281">
    <property type="entry name" value="Kelch motif"/>
    <property type="match status" value="1"/>
</dbReference>
<feature type="compositionally biased region" description="Acidic residues" evidence="2">
    <location>
        <begin position="1257"/>
        <end position="1266"/>
    </location>
</feature>
<sequence>MSYIENFSKNENASLSYINILRNNTNTSNNILYKNYSNNKNKNKSKNIPENCKIKYKNILLSNTINDNKVSNQSNTKNTVDQKKDSFNKNEEVISFTQEKNFADINENPNNTFINEKEDSLINDKSINFYSEFTRGSSLLSNENYKEEKSDASIKSKNNNLNENKISLSKISKNSSCYSTDFINQPQESNEMINKKKSSSSYLNILNNENCNDYMAHSEYNQSNKNINLAFDKKKKTNEIVKNENNEEEKSKINALNYFFNTHLASDKKKIDDFSLNPNENMNINLMQNKKQNYDDVNKEDNYDKLNEKKQSDNLNYSTNMLNFHSENNKKNNMNQNKNFANIFYHENIEDLTDITKNNEFSIFNIDDNAEDDSTKKQTILSNKDMYLNKISDDLCINKFNTMCGRENNNTSVEKSPNNNENYDIYNDERKRNIVNNINNYIMSITDVNYMNNFINMTNGTSINNINNINGTNCCTDNKKIYNKIELKLSEDNKDLNKYMNHDYNFVHHINNDKDINCNIVKEEKKTYSSLKNKQINLNDKSDISINCNNISSYNTYITDTTKDDFYASQIGSIKKINSPIIDNNSNKHNDVKNINNDINNFDYNNSNRSDYFSNKEKSSKDFESIHHDLDKKYIENDKYNYIFKKCMSNIIKNDNFNNIMIEINNDKNINEINNINHIYETQNVHNENNVKDVDIIRDACKNSIDKEINCINNKKYINNLNNVNETNPTNDFSYIKDDNNINDIKNVDNIKNNLNGISALNELDSVNDIGCINNVNSNFINDITCIENGNTINNMNDNYMKEVSLIDKISKINDKNSNEINNNIKYCDTKNILSMNINNKSNNCIDFYNKNLYHDLECENGDMNMNKNITKENEIFNNKKWLKFFSERTNKTYFEEIVNGNESFSKNTENDKKKNCLNFSNNENMKLPNCCNNDNFLNNWNDNMKDIKINEKKEFIIKDINNENLLSLNLKNDIINEVEPQNENKDLKNNDTKTDSNTSFDICEEKIFLKKEKDKTNDFNEMNFVNFPLDKKEKLSQINEVKNLIDNINNKTNNEKMLKKENIYNSNFNIHINGNIKNNENVSGEKMESLYKWLSEKNISERDLYFKEGYSLQDHEMEFKKMSKETLNKNPNDHLGNIIKFKCDINKYSVDKNVEMKKVNEYFYNINNNNNQNSNYNNDNNNCVDNDNKNINNTCSSNKVNNSKNVCNIDMNNFGGSNNNIDIYKNSDNKNNNINNNVYSDINNIDNNNNNVSSDDNSDKEEMENNSEIHDIQNNRYSTTKKHNENEQVNFSTNKNFNNIKKFYKNIHTNKNSIINNRYNYYYDNLNNINICYDESTYYIEKTNQCNIEGSIGDFPTSYDKLKEMNPLYCNVNVEKINMNTNINTDFIENEENDEKKIKTKDISYLRNNYKWSYLELNYPKNINFKKAFFFSYKNDIYIFGAKQNNFIIPDKIFKINKNEIETIRTKGVQPQIYLKIYFLYDVGDNSLWDFKLTNNYTNDNLYKYNNDEEREDKNKYDNNLINLIHKNKYFLFSDQHNYNKDNNLCSNLIEGIDNEYDKEKKYFYILGCKEQRTVDFYTIYKLDMNNFQWEEIKITYNRLLNLSREDFSIILINNCLYLFGGVILSNDKWNCCNEFWKCNIKKRKWKLLKLNKKKKKEDDLYYNFNTPYSLKYLINLKKINEDQIDSNNQIENENKDIMKNGNENNSSSPNDNKNFIEKWPTSRACHLCAFYNNKIFIHGGTNLIEEKGDFYFFDLKKKKWYEILCNSQDYPSNRYGHSGFFIKNKLYIYGGYTKYMNYGVLKNDFFEYDFEENKWKQIFTIDDLLYLKIDLIKKKKSYIKFLQLLILKNYYKSQLVNSFNLSNDQYDKSTIDNDINFKENISNNDNSNNHKTKLNTYIIDDTKINDEAKKSECIKIMNEKETYEKNSFESYLPNNGILIKYNYNPFFQEIASKTSFNNSFLFSDYFCANNLYASKEFDIFFKNNKIQRNLYCNFLCIEESELWKKIIIPYNNFRNNCLYFNNSLYFFGGCGLDNNTQENTYNSFIYYDNILKIQINKSYIDFILHYLFYVDNFFFEFIENLKNNILKDIRIGKKNEIQHVDERSKISCDYKTNATYKKNDVNIGNCELKKDQNTYEVYMNIKIIDDELHNTYMNIYEKGDYNEKNERNSCENQIVEQNYTEDKNISKLENQKLGNIFLSVQKKKMYELLTFLFDLYENIYSKNMIPERYHDQNEKINIHSKNDLYDDLYEKTYIEQNDLNYNISHGMFTKKNVEIKINDDKLSEEVEKNKSLLFQTSKSEDQEKNIFQGNREYEIDNYNKNENSFKNIYDISGIQYSNEIKKYQNENKSYNILEKDAFNNIESNNKNVNSIMNDNNVSNNLNYEEIRSENYNESFNVISNENYKTNYNEVNNENYNDNYDINGYYNENYNNNYNQDFNKSYYENNGDVLYTNHLPLNESSITNNNIIIKNYENINLNDNINEINNFKEYEHFSSSEMENIYNSNIYSNMNKTNVYGYNKKNFNYNEENINKNNFTSYCNSSNIESRRMHNEQRNCEDFYNCYESNENNFIIQKYFNNNQINLNIDKSIIYNYLENFHELNDEKYAIKMKIKRNDIYKLIYTYTKNVEIENSIYFRKIEKLEAQVKDLLEEKNSLDKSNKMKETENTEYPFNEVHFDKLKNEVTYLKKKLNHFYDIINIYSIKLQKQNLYIKIIENKYEYLMNYLLKLKSVLYKESISNDICKFFYEDNFFIHEKNNAYTENSKNVTFNNSKIRDSSNFNEVDYISHI</sequence>
<dbReference type="Proteomes" id="UP000220158">
    <property type="component" value="Chromosome 9"/>
</dbReference>
<dbReference type="RefSeq" id="XP_028533191.1">
    <property type="nucleotide sequence ID" value="XM_028676731.1"/>
</dbReference>
<evidence type="ECO:0000313" key="4">
    <source>
        <dbReference type="Proteomes" id="UP000220158"/>
    </source>
</evidence>